<evidence type="ECO:0000313" key="2">
    <source>
        <dbReference type="Proteomes" id="UP001295444"/>
    </source>
</evidence>
<dbReference type="EMBL" id="OW240917">
    <property type="protein sequence ID" value="CAH2301312.1"/>
    <property type="molecule type" value="Genomic_DNA"/>
</dbReference>
<dbReference type="AlphaFoldDB" id="A0AAD1SJ94"/>
<proteinExistence type="predicted"/>
<reference evidence="1" key="1">
    <citation type="submission" date="2022-03" db="EMBL/GenBank/DDBJ databases">
        <authorList>
            <person name="Alioto T."/>
            <person name="Alioto T."/>
            <person name="Gomez Garrido J."/>
        </authorList>
    </citation>
    <scope>NUCLEOTIDE SEQUENCE</scope>
</reference>
<sequence length="159" mass="18203">MKQTQTKILSLLRTLRDLTAQQFLCLTTTRGSQIEQTQKKLNDIYIARAAHTRHMLKAKQYVMGDKASALLANRLRTANAQSKIGYILTDEGKKVIKPQDICNAFTKFYSKLYNLREDAAKHQPTLKDISQFLDQVTLPRLTNDQIHLLTDTVTPQEIE</sequence>
<accession>A0AAD1SJ94</accession>
<protein>
    <submittedName>
        <fullName evidence="1">Uncharacterized protein</fullName>
    </submittedName>
</protein>
<gene>
    <name evidence="1" type="ORF">PECUL_23A055640</name>
</gene>
<organism evidence="1 2">
    <name type="scientific">Pelobates cultripes</name>
    <name type="common">Western spadefoot toad</name>
    <dbReference type="NCBI Taxonomy" id="61616"/>
    <lineage>
        <taxon>Eukaryota</taxon>
        <taxon>Metazoa</taxon>
        <taxon>Chordata</taxon>
        <taxon>Craniata</taxon>
        <taxon>Vertebrata</taxon>
        <taxon>Euteleostomi</taxon>
        <taxon>Amphibia</taxon>
        <taxon>Batrachia</taxon>
        <taxon>Anura</taxon>
        <taxon>Pelobatoidea</taxon>
        <taxon>Pelobatidae</taxon>
        <taxon>Pelobates</taxon>
    </lineage>
</organism>
<keyword evidence="2" id="KW-1185">Reference proteome</keyword>
<name>A0AAD1SJ94_PELCU</name>
<dbReference type="Proteomes" id="UP001295444">
    <property type="component" value="Chromosome 06"/>
</dbReference>
<evidence type="ECO:0000313" key="1">
    <source>
        <dbReference type="EMBL" id="CAH2301312.1"/>
    </source>
</evidence>